<reference evidence="2 3" key="1">
    <citation type="submission" date="2017-03" db="EMBL/GenBank/DDBJ databases">
        <title>Genomic insights into Mycobacterium simiae human colonization.</title>
        <authorList>
            <person name="Steffani J.L."/>
            <person name="Brunck M.E."/>
            <person name="Cruz E."/>
            <person name="Montiel R."/>
            <person name="Barona F."/>
        </authorList>
    </citation>
    <scope>NUCLEOTIDE SEQUENCE [LARGE SCALE GENOMIC DNA]</scope>
    <source>
        <strain evidence="2 3">MsiGto</strain>
    </source>
</reference>
<dbReference type="Pfam" id="PF00934">
    <property type="entry name" value="PE"/>
    <property type="match status" value="1"/>
</dbReference>
<comment type="caution">
    <text evidence="2">The sequence shown here is derived from an EMBL/GenBank/DDBJ whole genome shotgun (WGS) entry which is preliminary data.</text>
</comment>
<dbReference type="EMBL" id="MZZM01000030">
    <property type="protein sequence ID" value="ORJ55568.1"/>
    <property type="molecule type" value="Genomic_DNA"/>
</dbReference>
<dbReference type="InterPro" id="IPR038332">
    <property type="entry name" value="PPE_sf"/>
</dbReference>
<dbReference type="Gene3D" id="1.10.287.850">
    <property type="entry name" value="HP0062-like domain"/>
    <property type="match status" value="1"/>
</dbReference>
<name>A0A1X0XRU8_MYCSI</name>
<feature type="domain" description="PE" evidence="1">
    <location>
        <begin position="4"/>
        <end position="92"/>
    </location>
</feature>
<evidence type="ECO:0000259" key="1">
    <source>
        <dbReference type="Pfam" id="PF00934"/>
    </source>
</evidence>
<dbReference type="InterPro" id="IPR000084">
    <property type="entry name" value="PE-PGRS_N"/>
</dbReference>
<accession>A0A1X0XRU8</accession>
<evidence type="ECO:0000313" key="3">
    <source>
        <dbReference type="Proteomes" id="UP000193040"/>
    </source>
</evidence>
<dbReference type="AlphaFoldDB" id="A0A1X0XRU8"/>
<dbReference type="RefSeq" id="WP_084953087.1">
    <property type="nucleotide sequence ID" value="NZ_MZZM01000030.1"/>
</dbReference>
<proteinExistence type="predicted"/>
<protein>
    <recommendedName>
        <fullName evidence="1">PE domain-containing protein</fullName>
    </recommendedName>
</protein>
<organism evidence="2 3">
    <name type="scientific">Mycobacterium simiae</name>
    <name type="common">Mycobacterium habana</name>
    <dbReference type="NCBI Taxonomy" id="1784"/>
    <lineage>
        <taxon>Bacteria</taxon>
        <taxon>Bacillati</taxon>
        <taxon>Actinomycetota</taxon>
        <taxon>Actinomycetes</taxon>
        <taxon>Mycobacteriales</taxon>
        <taxon>Mycobacteriaceae</taxon>
        <taxon>Mycobacterium</taxon>
        <taxon>Mycobacterium simiae complex</taxon>
    </lineage>
</organism>
<keyword evidence="3" id="KW-1185">Reference proteome</keyword>
<dbReference type="Proteomes" id="UP000193040">
    <property type="component" value="Unassembled WGS sequence"/>
</dbReference>
<gene>
    <name evidence="2" type="ORF">B5M45_24725</name>
</gene>
<dbReference type="SUPFAM" id="SSF140459">
    <property type="entry name" value="PE/PPE dimer-like"/>
    <property type="match status" value="1"/>
</dbReference>
<evidence type="ECO:0000313" key="2">
    <source>
        <dbReference type="EMBL" id="ORJ55568.1"/>
    </source>
</evidence>
<sequence length="499" mass="53276">MSVLSVAPEVVSVAAGDLAGVGSAIGQANAVAAAPTLGVVAPAADSVSAELAALFGGHAEIYQAVGTQAQLFHQDFVNTLTASSATYARAEGESTSALGDQRKADGLRVLGSRQHQTAGVGGAASKLWQPSRPKLWRPGMSDPRLITPHHSLPAGSRLWHPGVPGFKTHTLAAPRLFTPHNELIGGVLNGSRGIVRNIGGLIEQIIQNQIGYLKLIGTSLVDFVKDELKAIIGLPAAFMQSVKDLLHGNISGAMNDVLKGFGRLFVDGMQLYSGSYYVYHWLGALPDLWRILQIPAQEMQNLADMLKPLGFGFAGKLVQDLLASPLNLLAHGWEIQLDPYGQWMKFNPLLQGVLDVLGAPIVSLLAFEDGLQSAFTTLVAGHPLRAAADILELPFNVSKAFLFGQDYIALPAQDTGKHQFYAHVGGLFAPGGYAMDYYQPSTGDPRWQYFDNPKSNQTGGIIPALVSTLPPKLQDTFHDLRRLLDGIAAKLMGVPALNY</sequence>